<keyword evidence="2" id="KW-1185">Reference proteome</keyword>
<name>A0ABT6RAU3_9BACT</name>
<reference evidence="1 2" key="1">
    <citation type="submission" date="2023-05" db="EMBL/GenBank/DDBJ databases">
        <title>Genome sequence of Pinibacter sp. MAH-24.</title>
        <authorList>
            <person name="Huq M.A."/>
        </authorList>
    </citation>
    <scope>NUCLEOTIDE SEQUENCE [LARGE SCALE GENOMIC DNA]</scope>
    <source>
        <strain evidence="1 2">MAH-24</strain>
    </source>
</reference>
<evidence type="ECO:0000313" key="2">
    <source>
        <dbReference type="Proteomes" id="UP001226434"/>
    </source>
</evidence>
<evidence type="ECO:0000313" key="1">
    <source>
        <dbReference type="EMBL" id="MDI3319673.1"/>
    </source>
</evidence>
<protein>
    <submittedName>
        <fullName evidence="1">Uncharacterized protein</fullName>
    </submittedName>
</protein>
<accession>A0ABT6RAU3</accession>
<sequence length="97" mass="11467">MIASILPLAMINAYVDYHRSMMNSNKYVYAGIITDKFSRKNQFLNNSYFTLDGQKVFFGGAISSKHSDQIQMWDWIEVHWLPQTKKALYIKKIRPFR</sequence>
<comment type="caution">
    <text evidence="1">The sequence shown here is derived from an EMBL/GenBank/DDBJ whole genome shotgun (WGS) entry which is preliminary data.</text>
</comment>
<dbReference type="EMBL" id="JASBRG010000005">
    <property type="protein sequence ID" value="MDI3319673.1"/>
    <property type="molecule type" value="Genomic_DNA"/>
</dbReference>
<organism evidence="1 2">
    <name type="scientific">Pinibacter soli</name>
    <dbReference type="NCBI Taxonomy" id="3044211"/>
    <lineage>
        <taxon>Bacteria</taxon>
        <taxon>Pseudomonadati</taxon>
        <taxon>Bacteroidota</taxon>
        <taxon>Chitinophagia</taxon>
        <taxon>Chitinophagales</taxon>
        <taxon>Chitinophagaceae</taxon>
        <taxon>Pinibacter</taxon>
    </lineage>
</organism>
<dbReference type="Proteomes" id="UP001226434">
    <property type="component" value="Unassembled WGS sequence"/>
</dbReference>
<gene>
    <name evidence="1" type="ORF">QJ048_07810</name>
</gene>
<proteinExistence type="predicted"/>
<dbReference type="RefSeq" id="WP_282333790.1">
    <property type="nucleotide sequence ID" value="NZ_JASBRG010000005.1"/>
</dbReference>